<dbReference type="Gene3D" id="3.40.630.30">
    <property type="match status" value="1"/>
</dbReference>
<reference evidence="2" key="1">
    <citation type="submission" date="2020-01" db="EMBL/GenBank/DDBJ databases">
        <authorList>
            <person name="Chen W.-M."/>
        </authorList>
    </citation>
    <scope>NUCLEOTIDE SEQUENCE</scope>
    <source>
        <strain evidence="2">CYK-10</strain>
    </source>
</reference>
<dbReference type="Proteomes" id="UP001193501">
    <property type="component" value="Unassembled WGS sequence"/>
</dbReference>
<dbReference type="PROSITE" id="PS51186">
    <property type="entry name" value="GNAT"/>
    <property type="match status" value="1"/>
</dbReference>
<organism evidence="2 3">
    <name type="scientific">Stagnihabitans tardus</name>
    <dbReference type="NCBI Taxonomy" id="2699202"/>
    <lineage>
        <taxon>Bacteria</taxon>
        <taxon>Pseudomonadati</taxon>
        <taxon>Pseudomonadota</taxon>
        <taxon>Alphaproteobacteria</taxon>
        <taxon>Rhodobacterales</taxon>
        <taxon>Paracoccaceae</taxon>
        <taxon>Stagnihabitans</taxon>
    </lineage>
</organism>
<evidence type="ECO:0000313" key="3">
    <source>
        <dbReference type="Proteomes" id="UP001193501"/>
    </source>
</evidence>
<protein>
    <submittedName>
        <fullName evidence="2">GNAT family N-acetyltransferase</fullName>
    </submittedName>
</protein>
<dbReference type="RefSeq" id="WP_168774105.1">
    <property type="nucleotide sequence ID" value="NZ_JAABNR010000005.1"/>
</dbReference>
<dbReference type="InterPro" id="IPR051531">
    <property type="entry name" value="N-acetyltransferase"/>
</dbReference>
<comment type="caution">
    <text evidence="2">The sequence shown here is derived from an EMBL/GenBank/DDBJ whole genome shotgun (WGS) entry which is preliminary data.</text>
</comment>
<dbReference type="SUPFAM" id="SSF55729">
    <property type="entry name" value="Acyl-CoA N-acyltransferases (Nat)"/>
    <property type="match status" value="1"/>
</dbReference>
<accession>A0AAE4Y7G8</accession>
<dbReference type="PANTHER" id="PTHR43792:SF1">
    <property type="entry name" value="N-ACETYLTRANSFERASE DOMAIN-CONTAINING PROTEIN"/>
    <property type="match status" value="1"/>
</dbReference>
<evidence type="ECO:0000313" key="2">
    <source>
        <dbReference type="EMBL" id="NBZ87297.1"/>
    </source>
</evidence>
<dbReference type="PANTHER" id="PTHR43792">
    <property type="entry name" value="GNAT FAMILY, PUTATIVE (AFU_ORTHOLOGUE AFUA_3G00765)-RELATED-RELATED"/>
    <property type="match status" value="1"/>
</dbReference>
<dbReference type="AlphaFoldDB" id="A0AAE4Y7G8"/>
<proteinExistence type="predicted"/>
<name>A0AAE4Y7G8_9RHOB</name>
<dbReference type="EMBL" id="JAABNR010000005">
    <property type="protein sequence ID" value="NBZ87297.1"/>
    <property type="molecule type" value="Genomic_DNA"/>
</dbReference>
<dbReference type="InterPro" id="IPR000182">
    <property type="entry name" value="GNAT_dom"/>
</dbReference>
<keyword evidence="3" id="KW-1185">Reference proteome</keyword>
<feature type="domain" description="N-acetyltransferase" evidence="1">
    <location>
        <begin position="7"/>
        <end position="164"/>
    </location>
</feature>
<dbReference type="GO" id="GO:0016747">
    <property type="term" value="F:acyltransferase activity, transferring groups other than amino-acyl groups"/>
    <property type="evidence" value="ECO:0007669"/>
    <property type="project" value="InterPro"/>
</dbReference>
<dbReference type="Pfam" id="PF13302">
    <property type="entry name" value="Acetyltransf_3"/>
    <property type="match status" value="1"/>
</dbReference>
<evidence type="ECO:0000259" key="1">
    <source>
        <dbReference type="PROSITE" id="PS51186"/>
    </source>
</evidence>
<gene>
    <name evidence="2" type="ORF">GV832_06850</name>
</gene>
<sequence length="166" mass="18391">MIHLPRLTLSQSRPSDAPDFRALEADPEVMRFLTGGQTGQPSDGTWAQPQGTEPEVWTARLHDGSFVGWFGLWPEEDGSAEMGYRLARAHWGQGLAAEGARALMDWGFSQGHRAITASTLTVNLASRRVMEKIGMTHLRTTFPAWPTPFPGTEAGEVWYQALRPEN</sequence>
<dbReference type="InterPro" id="IPR016181">
    <property type="entry name" value="Acyl_CoA_acyltransferase"/>
</dbReference>